<keyword evidence="1" id="KW-1133">Transmembrane helix</keyword>
<dbReference type="AlphaFoldDB" id="A0A1C3CVS7"/>
<evidence type="ECO:0000313" key="2">
    <source>
        <dbReference type="EMBL" id="ODA12900.1"/>
    </source>
</evidence>
<gene>
    <name evidence="2" type="ORF">BBP83_10165</name>
</gene>
<keyword evidence="1" id="KW-0812">Transmembrane</keyword>
<sequence>MIFLESQSHSGSFYLLLSPIIFTVVIGIAKILEPSELSSLKKTYECGKFGNQQMRIDRKYLFFAKL</sequence>
<organism evidence="2 3">
    <name type="scientific">Acinetobacter celticus</name>
    <dbReference type="NCBI Taxonomy" id="1891224"/>
    <lineage>
        <taxon>Bacteria</taxon>
        <taxon>Pseudomonadati</taxon>
        <taxon>Pseudomonadota</taxon>
        <taxon>Gammaproteobacteria</taxon>
        <taxon>Moraxellales</taxon>
        <taxon>Moraxellaceae</taxon>
        <taxon>Acinetobacter</taxon>
    </lineage>
</organism>
<proteinExistence type="predicted"/>
<dbReference type="EMBL" id="MBDL01000010">
    <property type="protein sequence ID" value="ODA12900.1"/>
    <property type="molecule type" value="Genomic_DNA"/>
</dbReference>
<name>A0A1C3CVS7_9GAMM</name>
<keyword evidence="3" id="KW-1185">Reference proteome</keyword>
<evidence type="ECO:0000256" key="1">
    <source>
        <dbReference type="SAM" id="Phobius"/>
    </source>
</evidence>
<evidence type="ECO:0000313" key="3">
    <source>
        <dbReference type="Proteomes" id="UP000186553"/>
    </source>
</evidence>
<keyword evidence="1" id="KW-0472">Membrane</keyword>
<protein>
    <submittedName>
        <fullName evidence="2">Uncharacterized protein</fullName>
    </submittedName>
</protein>
<reference evidence="2 3" key="1">
    <citation type="submission" date="2016-07" db="EMBL/GenBank/DDBJ databases">
        <title>Acinetobacter sp. ANC 4603.</title>
        <authorList>
            <person name="Radolfova-Krizova L."/>
            <person name="Nemec A."/>
        </authorList>
    </citation>
    <scope>NUCLEOTIDE SEQUENCE [LARGE SCALE GENOMIC DNA]</scope>
    <source>
        <strain evidence="2 3">ANC 4603</strain>
    </source>
</reference>
<dbReference type="Proteomes" id="UP000186553">
    <property type="component" value="Unassembled WGS sequence"/>
</dbReference>
<accession>A0A1C3CVS7</accession>
<feature type="transmembrane region" description="Helical" evidence="1">
    <location>
        <begin position="12"/>
        <end position="32"/>
    </location>
</feature>
<dbReference type="STRING" id="1891224.BBP83_10165"/>
<comment type="caution">
    <text evidence="2">The sequence shown here is derived from an EMBL/GenBank/DDBJ whole genome shotgun (WGS) entry which is preliminary data.</text>
</comment>